<name>R1CKV7_9FIRM</name>
<evidence type="ECO:0000313" key="5">
    <source>
        <dbReference type="EMBL" id="EOC99350.1"/>
    </source>
</evidence>
<keyword evidence="2" id="KW-0540">Nuclease</keyword>
<evidence type="ECO:0000256" key="2">
    <source>
        <dbReference type="ARBA" id="ARBA00022722"/>
    </source>
</evidence>
<evidence type="ECO:0000259" key="4">
    <source>
        <dbReference type="SMART" id="SM00990"/>
    </source>
</evidence>
<dbReference type="RefSeq" id="WP_006317342.1">
    <property type="nucleotide sequence ID" value="NZ_ARZA01000277.1"/>
</dbReference>
<dbReference type="InterPro" id="IPR014883">
    <property type="entry name" value="VRR_NUC"/>
</dbReference>
<comment type="cofactor">
    <cofactor evidence="1">
        <name>Mg(2+)</name>
        <dbReference type="ChEBI" id="CHEBI:18420"/>
    </cofactor>
</comment>
<protein>
    <recommendedName>
        <fullName evidence="4">VRR-NUC domain-containing protein</fullName>
    </recommendedName>
</protein>
<dbReference type="SUPFAM" id="SSF52980">
    <property type="entry name" value="Restriction endonuclease-like"/>
    <property type="match status" value="1"/>
</dbReference>
<accession>R1CKV7</accession>
<dbReference type="Proteomes" id="UP000013378">
    <property type="component" value="Unassembled WGS sequence"/>
</dbReference>
<gene>
    <name evidence="5" type="ORF">L21TH_2608</name>
</gene>
<dbReference type="InterPro" id="IPR011856">
    <property type="entry name" value="tRNA_endonuc-like_dom_sf"/>
</dbReference>
<dbReference type="PATRIC" id="fig|1304284.3.peg.2562"/>
<evidence type="ECO:0000313" key="6">
    <source>
        <dbReference type="Proteomes" id="UP000013378"/>
    </source>
</evidence>
<dbReference type="SMART" id="SM00990">
    <property type="entry name" value="VRR_NUC"/>
    <property type="match status" value="1"/>
</dbReference>
<dbReference type="AlphaFoldDB" id="R1CKV7"/>
<dbReference type="EMBL" id="ARZA01000277">
    <property type="protein sequence ID" value="EOC99350.1"/>
    <property type="molecule type" value="Genomic_DNA"/>
</dbReference>
<dbReference type="GO" id="GO:0003676">
    <property type="term" value="F:nucleic acid binding"/>
    <property type="evidence" value="ECO:0007669"/>
    <property type="project" value="InterPro"/>
</dbReference>
<dbReference type="eggNOG" id="COG1591">
    <property type="taxonomic scope" value="Bacteria"/>
</dbReference>
<keyword evidence="3" id="KW-0378">Hydrolase</keyword>
<dbReference type="GO" id="GO:0016788">
    <property type="term" value="F:hydrolase activity, acting on ester bonds"/>
    <property type="evidence" value="ECO:0007669"/>
    <property type="project" value="InterPro"/>
</dbReference>
<proteinExistence type="predicted"/>
<feature type="domain" description="VRR-NUC" evidence="4">
    <location>
        <begin position="1"/>
        <end position="83"/>
    </location>
</feature>
<reference evidence="5 6" key="1">
    <citation type="journal article" date="2015" name="Geomicrobiol. J.">
        <title>Caldisalinibacter kiritimatiensis gen. nov., sp. nov., a moderately thermohalophilic thiosulfate-reducing bacterium from a hypersaline microbial mat.</title>
        <authorList>
            <person name="Ben Hania W."/>
            <person name="Joseph M."/>
            <person name="Fiebig A."/>
            <person name="Bunk B."/>
            <person name="Klenk H.-P."/>
            <person name="Fardeau M.-L."/>
            <person name="Spring S."/>
        </authorList>
    </citation>
    <scope>NUCLEOTIDE SEQUENCE [LARGE SCALE GENOMIC DNA]</scope>
    <source>
        <strain evidence="5 6">L21-TH-D2</strain>
    </source>
</reference>
<dbReference type="GO" id="GO:0004518">
    <property type="term" value="F:nuclease activity"/>
    <property type="evidence" value="ECO:0007669"/>
    <property type="project" value="UniProtKB-KW"/>
</dbReference>
<dbReference type="STRING" id="1304284.L21TH_2608"/>
<comment type="caution">
    <text evidence="5">The sequence shown here is derived from an EMBL/GenBank/DDBJ whole genome shotgun (WGS) entry which is preliminary data.</text>
</comment>
<evidence type="ECO:0000256" key="1">
    <source>
        <dbReference type="ARBA" id="ARBA00001946"/>
    </source>
</evidence>
<sequence>MTEKQLQRKVIKYLKSLPNTWFFKVWGGGYQRAGIPDLICCINGIFIAIELKGDNGKPTELQKMNIKNINDAGGIGVILYPKGFKEFKKLVGEVKRCNIPTAGWSVLKNASFSSILDTSKD</sequence>
<evidence type="ECO:0000256" key="3">
    <source>
        <dbReference type="ARBA" id="ARBA00022801"/>
    </source>
</evidence>
<dbReference type="InterPro" id="IPR011335">
    <property type="entry name" value="Restrct_endonuc-II-like"/>
</dbReference>
<dbReference type="OrthoDB" id="1682640at2"/>
<dbReference type="Gene3D" id="3.40.1350.10">
    <property type="match status" value="1"/>
</dbReference>
<organism evidence="5 6">
    <name type="scientific">Caldisalinibacter kiritimatiensis</name>
    <dbReference type="NCBI Taxonomy" id="1304284"/>
    <lineage>
        <taxon>Bacteria</taxon>
        <taxon>Bacillati</taxon>
        <taxon>Bacillota</taxon>
        <taxon>Tissierellia</taxon>
        <taxon>Tissierellales</taxon>
        <taxon>Thermohalobacteraceae</taxon>
        <taxon>Caldisalinibacter</taxon>
    </lineage>
</organism>
<keyword evidence="6" id="KW-1185">Reference proteome</keyword>